<dbReference type="InterPro" id="IPR038765">
    <property type="entry name" value="Papain-like_cys_pep_sf"/>
</dbReference>
<keyword evidence="3" id="KW-1185">Reference proteome</keyword>
<evidence type="ECO:0000313" key="2">
    <source>
        <dbReference type="EMBL" id="CAI6375091.1"/>
    </source>
</evidence>
<dbReference type="Proteomes" id="UP001160148">
    <property type="component" value="Unassembled WGS sequence"/>
</dbReference>
<dbReference type="GO" id="GO:0016579">
    <property type="term" value="P:protein deubiquitination"/>
    <property type="evidence" value="ECO:0007669"/>
    <property type="project" value="TreeGrafter"/>
</dbReference>
<name>A0AAV0Y3U7_9HEMI</name>
<protein>
    <recommendedName>
        <fullName evidence="1">OTU domain-containing protein</fullName>
    </recommendedName>
</protein>
<dbReference type="AlphaFoldDB" id="A0AAV0Y3U7"/>
<dbReference type="PANTHER" id="PTHR12419:SF7">
    <property type="entry name" value="OTU DOMAIN-CONTAINING PROTEIN 3"/>
    <property type="match status" value="1"/>
</dbReference>
<sequence length="175" mass="20448">MLFRPISKYWMVNQCKTLKIDLSSIKCKIPKHTKPLTTPKKLIDVLGDGNCWYRCISVWINGTEEHHELVRLKLYQFFITDDRVRAYVGDMESYLDINPLNIIGTWATDVEIFATALMLNTNIYIYSDYHKSWQLFGKNGTYKDGVRATENCLYMCHLNRNHYSVVADVNTPLIK</sequence>
<dbReference type="GO" id="GO:0004843">
    <property type="term" value="F:cysteine-type deubiquitinase activity"/>
    <property type="evidence" value="ECO:0007669"/>
    <property type="project" value="TreeGrafter"/>
</dbReference>
<feature type="domain" description="OTU" evidence="1">
    <location>
        <begin position="40"/>
        <end position="169"/>
    </location>
</feature>
<proteinExistence type="predicted"/>
<reference evidence="2 3" key="1">
    <citation type="submission" date="2023-01" db="EMBL/GenBank/DDBJ databases">
        <authorList>
            <person name="Whitehead M."/>
        </authorList>
    </citation>
    <scope>NUCLEOTIDE SEQUENCE [LARGE SCALE GENOMIC DNA]</scope>
</reference>
<organism evidence="2 3">
    <name type="scientific">Macrosiphum euphorbiae</name>
    <name type="common">potato aphid</name>
    <dbReference type="NCBI Taxonomy" id="13131"/>
    <lineage>
        <taxon>Eukaryota</taxon>
        <taxon>Metazoa</taxon>
        <taxon>Ecdysozoa</taxon>
        <taxon>Arthropoda</taxon>
        <taxon>Hexapoda</taxon>
        <taxon>Insecta</taxon>
        <taxon>Pterygota</taxon>
        <taxon>Neoptera</taxon>
        <taxon>Paraneoptera</taxon>
        <taxon>Hemiptera</taxon>
        <taxon>Sternorrhyncha</taxon>
        <taxon>Aphidomorpha</taxon>
        <taxon>Aphidoidea</taxon>
        <taxon>Aphididae</taxon>
        <taxon>Macrosiphini</taxon>
        <taxon>Macrosiphum</taxon>
    </lineage>
</organism>
<gene>
    <name evidence="2" type="ORF">MEUPH1_LOCUS28631</name>
</gene>
<comment type="caution">
    <text evidence="2">The sequence shown here is derived from an EMBL/GenBank/DDBJ whole genome shotgun (WGS) entry which is preliminary data.</text>
</comment>
<dbReference type="EMBL" id="CARXXK010001262">
    <property type="protein sequence ID" value="CAI6375091.1"/>
    <property type="molecule type" value="Genomic_DNA"/>
</dbReference>
<evidence type="ECO:0000313" key="3">
    <source>
        <dbReference type="Proteomes" id="UP001160148"/>
    </source>
</evidence>
<dbReference type="Pfam" id="PF02338">
    <property type="entry name" value="OTU"/>
    <property type="match status" value="1"/>
</dbReference>
<dbReference type="CDD" id="cd22755">
    <property type="entry name" value="OTU_CeDUB-like"/>
    <property type="match status" value="1"/>
</dbReference>
<accession>A0AAV0Y3U7</accession>
<dbReference type="Gene3D" id="3.90.70.80">
    <property type="match status" value="1"/>
</dbReference>
<dbReference type="PROSITE" id="PS50802">
    <property type="entry name" value="OTU"/>
    <property type="match status" value="1"/>
</dbReference>
<dbReference type="SUPFAM" id="SSF54001">
    <property type="entry name" value="Cysteine proteinases"/>
    <property type="match status" value="1"/>
</dbReference>
<dbReference type="InterPro" id="IPR050704">
    <property type="entry name" value="Peptidase_C85-like"/>
</dbReference>
<evidence type="ECO:0000259" key="1">
    <source>
        <dbReference type="PROSITE" id="PS50802"/>
    </source>
</evidence>
<dbReference type="InterPro" id="IPR003323">
    <property type="entry name" value="OTU_dom"/>
</dbReference>
<dbReference type="PANTHER" id="PTHR12419">
    <property type="entry name" value="OTU DOMAIN CONTAINING PROTEIN"/>
    <property type="match status" value="1"/>
</dbReference>